<feature type="domain" description="DnaJ homologue subfamily C member 28 conserved" evidence="1">
    <location>
        <begin position="14"/>
        <end position="81"/>
    </location>
</feature>
<organism evidence="2 3">
    <name type="scientific">Amycolatopsis antarctica</name>
    <dbReference type="NCBI Taxonomy" id="1854586"/>
    <lineage>
        <taxon>Bacteria</taxon>
        <taxon>Bacillati</taxon>
        <taxon>Actinomycetota</taxon>
        <taxon>Actinomycetes</taxon>
        <taxon>Pseudonocardiales</taxon>
        <taxon>Pseudonocardiaceae</taxon>
        <taxon>Amycolatopsis</taxon>
    </lineage>
</organism>
<dbReference type="InterPro" id="IPR018961">
    <property type="entry name" value="DnaJ_homolog_subfam-C_membr-28"/>
</dbReference>
<gene>
    <name evidence="2" type="ORF">CFN78_17620</name>
</gene>
<evidence type="ECO:0000259" key="1">
    <source>
        <dbReference type="Pfam" id="PF09350"/>
    </source>
</evidence>
<proteinExistence type="predicted"/>
<comment type="caution">
    <text evidence="2">The sequence shown here is derived from an EMBL/GenBank/DDBJ whole genome shotgun (WGS) entry which is preliminary data.</text>
</comment>
<evidence type="ECO:0000313" key="3">
    <source>
        <dbReference type="Proteomes" id="UP000242444"/>
    </source>
</evidence>
<dbReference type="Proteomes" id="UP000242444">
    <property type="component" value="Unassembled WGS sequence"/>
</dbReference>
<protein>
    <submittedName>
        <fullName evidence="2">Molecular chaperone DnaJ</fullName>
    </submittedName>
</protein>
<dbReference type="InParanoid" id="A0A263D177"/>
<accession>A0A263D177</accession>
<keyword evidence="3" id="KW-1185">Reference proteome</keyword>
<name>A0A263D177_9PSEU</name>
<sequence length="135" mass="15218">MTDRKPLGMSVESWVERQILAAQERGELDDLPGSGKPLPQRPAGELDWIAQKVRSENLDTTPLLPPALALAKELDELPRTLAGERAERRVREIVTDLNERIRYAQRNPQVGPPLRAVPVDPEETVRAWRQARSEA</sequence>
<dbReference type="AlphaFoldDB" id="A0A263D177"/>
<dbReference type="OrthoDB" id="3395286at2"/>
<dbReference type="Pfam" id="PF09350">
    <property type="entry name" value="DJC28_CD"/>
    <property type="match status" value="1"/>
</dbReference>
<dbReference type="EMBL" id="NKYE01000010">
    <property type="protein sequence ID" value="OZM71959.1"/>
    <property type="molecule type" value="Genomic_DNA"/>
</dbReference>
<evidence type="ECO:0000313" key="2">
    <source>
        <dbReference type="EMBL" id="OZM71959.1"/>
    </source>
</evidence>
<reference evidence="2 3" key="1">
    <citation type="submission" date="2017-07" db="EMBL/GenBank/DDBJ databases">
        <title>Amycolatopsis antarcticus sp. nov., isolated from the surface of an Antarcticus brown macroalga.</title>
        <authorList>
            <person name="Wang J."/>
            <person name="Leiva S."/>
            <person name="Huang J."/>
            <person name="Huang Y."/>
        </authorList>
    </citation>
    <scope>NUCLEOTIDE SEQUENCE [LARGE SCALE GENOMIC DNA]</scope>
    <source>
        <strain evidence="2 3">AU-G6</strain>
    </source>
</reference>
<dbReference type="RefSeq" id="WP_094863915.1">
    <property type="nucleotide sequence ID" value="NZ_NKYE01000010.1"/>
</dbReference>